<reference evidence="2 3" key="1">
    <citation type="submission" date="2019-03" db="EMBL/GenBank/DDBJ databases">
        <authorList>
            <person name="Gonzalez-Pimentel J.L."/>
        </authorList>
    </citation>
    <scope>NUCLEOTIDE SEQUENCE [LARGE SCALE GENOMIC DNA]</scope>
    <source>
        <strain evidence="2 3">JCM 31289</strain>
    </source>
</reference>
<protein>
    <recommendedName>
        <fullName evidence="4">Lipoprotein</fullName>
    </recommendedName>
</protein>
<feature type="signal peptide" evidence="1">
    <location>
        <begin position="1"/>
        <end position="30"/>
    </location>
</feature>
<dbReference type="OrthoDB" id="4219324at2"/>
<evidence type="ECO:0000256" key="1">
    <source>
        <dbReference type="SAM" id="SignalP"/>
    </source>
</evidence>
<accession>A0A4Z0G8M4</accession>
<evidence type="ECO:0000313" key="3">
    <source>
        <dbReference type="Proteomes" id="UP000297948"/>
    </source>
</evidence>
<feature type="chain" id="PRO_5021264285" description="Lipoprotein" evidence="1">
    <location>
        <begin position="31"/>
        <end position="226"/>
    </location>
</feature>
<dbReference type="Proteomes" id="UP000297948">
    <property type="component" value="Unassembled WGS sequence"/>
</dbReference>
<gene>
    <name evidence="2" type="ORF">E4099_27440</name>
</gene>
<organism evidence="2 3">
    <name type="scientific">Streptomyces palmae</name>
    <dbReference type="NCBI Taxonomy" id="1701085"/>
    <lineage>
        <taxon>Bacteria</taxon>
        <taxon>Bacillati</taxon>
        <taxon>Actinomycetota</taxon>
        <taxon>Actinomycetes</taxon>
        <taxon>Kitasatosporales</taxon>
        <taxon>Streptomycetaceae</taxon>
        <taxon>Streptomyces</taxon>
    </lineage>
</organism>
<dbReference type="EMBL" id="SRID01000389">
    <property type="protein sequence ID" value="TGA92610.1"/>
    <property type="molecule type" value="Genomic_DNA"/>
</dbReference>
<keyword evidence="1" id="KW-0732">Signal</keyword>
<name>A0A4Z0G8M4_9ACTN</name>
<sequence>MESGQKYRDLRAAFLLMGAALLCATTSACGTPDKKEEFTTASKVCGGAFTYAPEALEELRSTREFLNEDSDFLDAGTKEIIGINKKGSAGYGKSGRCHIARNTSDRDSAPGSTDISVDYYEARDLGRPEWITGKPVHYRLGELAIAGPQDAELYFECIGPSMDEPSKPARVLVSLRHSRDYRSRHPATLRETNMKVVYSASLALARKLECKNDGGLPDRLVLQEVG</sequence>
<comment type="caution">
    <text evidence="2">The sequence shown here is derived from an EMBL/GenBank/DDBJ whole genome shotgun (WGS) entry which is preliminary data.</text>
</comment>
<keyword evidence="3" id="KW-1185">Reference proteome</keyword>
<dbReference type="PROSITE" id="PS51257">
    <property type="entry name" value="PROKAR_LIPOPROTEIN"/>
    <property type="match status" value="1"/>
</dbReference>
<dbReference type="RefSeq" id="WP_135341819.1">
    <property type="nucleotide sequence ID" value="NZ_JBHLTX010000053.1"/>
</dbReference>
<proteinExistence type="predicted"/>
<evidence type="ECO:0008006" key="4">
    <source>
        <dbReference type="Google" id="ProtNLM"/>
    </source>
</evidence>
<evidence type="ECO:0000313" key="2">
    <source>
        <dbReference type="EMBL" id="TGA92610.1"/>
    </source>
</evidence>
<dbReference type="AlphaFoldDB" id="A0A4Z0G8M4"/>